<keyword evidence="2" id="KW-1185">Reference proteome</keyword>
<protein>
    <submittedName>
        <fullName evidence="1">Uncharacterized protein</fullName>
    </submittedName>
</protein>
<dbReference type="EMBL" id="FQ311868">
    <property type="protein sequence ID" value="CBS85795.1"/>
    <property type="molecule type" value="Genomic_DNA"/>
</dbReference>
<accession>G7Z348</accession>
<gene>
    <name evidence="1" type="ordered locus">AZOLI_0408</name>
</gene>
<dbReference type="HOGENOM" id="CLU_2103979_0_0_5"/>
<organism evidence="1 2">
    <name type="scientific">Azospirillum lipoferum (strain 4B)</name>
    <dbReference type="NCBI Taxonomy" id="862719"/>
    <lineage>
        <taxon>Bacteria</taxon>
        <taxon>Pseudomonadati</taxon>
        <taxon>Pseudomonadota</taxon>
        <taxon>Alphaproteobacteria</taxon>
        <taxon>Rhodospirillales</taxon>
        <taxon>Azospirillaceae</taxon>
        <taxon>Azospirillum</taxon>
    </lineage>
</organism>
<name>G7Z348_AZOL4</name>
<dbReference type="AlphaFoldDB" id="G7Z348"/>
<dbReference type="STRING" id="862719.AZOLI_0408"/>
<evidence type="ECO:0000313" key="1">
    <source>
        <dbReference type="EMBL" id="CBS85795.1"/>
    </source>
</evidence>
<proteinExistence type="predicted"/>
<dbReference type="Proteomes" id="UP000005667">
    <property type="component" value="Chromosome"/>
</dbReference>
<dbReference type="RefSeq" id="WP_014246855.1">
    <property type="nucleotide sequence ID" value="NC_016622.1"/>
</dbReference>
<sequence length="115" mass="11836">MADIVVLKHVRLTRALAAIEMAAVSLDGELADLRTTGQAGLLGDHAEEATLLRTYVRTLRVLLQAMTPDEVDEAGLGERHALAEAAVGRCAAALRALDLPVNSGPAGSGPVSGIA</sequence>
<reference evidence="2" key="1">
    <citation type="journal article" date="2011" name="PLoS Genet.">
        <title>Azospirillum genomes reveal transition of bacteria from aquatic to terrestrial environments.</title>
        <authorList>
            <person name="Wisniewski-Dye F."/>
            <person name="Borziak K."/>
            <person name="Khalsa-Moyers G."/>
            <person name="Alexandre G."/>
            <person name="Sukharnikov L.O."/>
            <person name="Wuichet K."/>
            <person name="Hurst G.B."/>
            <person name="McDonald W.H."/>
            <person name="Robertson J.S."/>
            <person name="Barbe V."/>
            <person name="Calteau A."/>
            <person name="Rouy Z."/>
            <person name="Mangenot S."/>
            <person name="Prigent-Combaret C."/>
            <person name="Normand P."/>
            <person name="Boyer M."/>
            <person name="Siguier P."/>
            <person name="Dessaux Y."/>
            <person name="Elmerich C."/>
            <person name="Condemine G."/>
            <person name="Krishnen G."/>
            <person name="Kennedy I."/>
            <person name="Paterson A.H."/>
            <person name="Gonzalez V."/>
            <person name="Mavingui P."/>
            <person name="Zhulin I.B."/>
        </authorList>
    </citation>
    <scope>NUCLEOTIDE SEQUENCE [LARGE SCALE GENOMIC DNA]</scope>
    <source>
        <strain evidence="2">4B</strain>
    </source>
</reference>
<dbReference type="KEGG" id="ali:AZOLI_0408"/>
<evidence type="ECO:0000313" key="2">
    <source>
        <dbReference type="Proteomes" id="UP000005667"/>
    </source>
</evidence>